<accession>A0A8T0GXW9</accession>
<gene>
    <name evidence="2" type="ORF">KC19_8G056300</name>
</gene>
<reference evidence="2" key="1">
    <citation type="submission" date="2020-06" db="EMBL/GenBank/DDBJ databases">
        <title>WGS assembly of Ceratodon purpureus strain R40.</title>
        <authorList>
            <person name="Carey S.B."/>
            <person name="Jenkins J."/>
            <person name="Shu S."/>
            <person name="Lovell J.T."/>
            <person name="Sreedasyam A."/>
            <person name="Maumus F."/>
            <person name="Tiley G.P."/>
            <person name="Fernandez-Pozo N."/>
            <person name="Barry K."/>
            <person name="Chen C."/>
            <person name="Wang M."/>
            <person name="Lipzen A."/>
            <person name="Daum C."/>
            <person name="Saski C.A."/>
            <person name="Payton A.C."/>
            <person name="Mcbreen J.C."/>
            <person name="Conrad R.E."/>
            <person name="Kollar L.M."/>
            <person name="Olsson S."/>
            <person name="Huttunen S."/>
            <person name="Landis J.B."/>
            <person name="Wickett N.J."/>
            <person name="Johnson M.G."/>
            <person name="Rensing S.A."/>
            <person name="Grimwood J."/>
            <person name="Schmutz J."/>
            <person name="Mcdaniel S.F."/>
        </authorList>
    </citation>
    <scope>NUCLEOTIDE SEQUENCE</scope>
    <source>
        <strain evidence="2">R40</strain>
    </source>
</reference>
<keyword evidence="3" id="KW-1185">Reference proteome</keyword>
<evidence type="ECO:0000313" key="2">
    <source>
        <dbReference type="EMBL" id="KAG0563743.1"/>
    </source>
</evidence>
<protein>
    <submittedName>
        <fullName evidence="2">Uncharacterized protein</fullName>
    </submittedName>
</protein>
<proteinExistence type="predicted"/>
<evidence type="ECO:0000313" key="3">
    <source>
        <dbReference type="Proteomes" id="UP000822688"/>
    </source>
</evidence>
<feature type="coiled-coil region" evidence="1">
    <location>
        <begin position="21"/>
        <end position="73"/>
    </location>
</feature>
<evidence type="ECO:0000256" key="1">
    <source>
        <dbReference type="SAM" id="Coils"/>
    </source>
</evidence>
<name>A0A8T0GXW9_CERPU</name>
<sequence length="132" mass="15649">MSSPASDQHGLSTTSMEQEVLKILKENNAQLRDRVRRLEEEAEQRRMFMIEENRKLEAQVVELQQQLAVQYRELDQVLRLRDSLLFEAEVARLLREEDEEEPINEIDMEMALLQLQEVEADENRRMRLATGH</sequence>
<dbReference type="Proteomes" id="UP000822688">
    <property type="component" value="Chromosome 8"/>
</dbReference>
<keyword evidence="1" id="KW-0175">Coiled coil</keyword>
<comment type="caution">
    <text evidence="2">The sequence shown here is derived from an EMBL/GenBank/DDBJ whole genome shotgun (WGS) entry which is preliminary data.</text>
</comment>
<organism evidence="2 3">
    <name type="scientific">Ceratodon purpureus</name>
    <name type="common">Fire moss</name>
    <name type="synonym">Dicranum purpureum</name>
    <dbReference type="NCBI Taxonomy" id="3225"/>
    <lineage>
        <taxon>Eukaryota</taxon>
        <taxon>Viridiplantae</taxon>
        <taxon>Streptophyta</taxon>
        <taxon>Embryophyta</taxon>
        <taxon>Bryophyta</taxon>
        <taxon>Bryophytina</taxon>
        <taxon>Bryopsida</taxon>
        <taxon>Dicranidae</taxon>
        <taxon>Pseudoditrichales</taxon>
        <taxon>Ditrichaceae</taxon>
        <taxon>Ceratodon</taxon>
    </lineage>
</organism>
<dbReference type="EMBL" id="CM026429">
    <property type="protein sequence ID" value="KAG0563743.1"/>
    <property type="molecule type" value="Genomic_DNA"/>
</dbReference>
<dbReference type="AlphaFoldDB" id="A0A8T0GXW9"/>